<reference evidence="10 11" key="1">
    <citation type="submission" date="2017-12" db="EMBL/GenBank/DDBJ databases">
        <title>Comparative genomics of Botrytis spp.</title>
        <authorList>
            <person name="Valero-Jimenez C.A."/>
            <person name="Tapia P."/>
            <person name="Veloso J."/>
            <person name="Silva-Moreno E."/>
            <person name="Staats M."/>
            <person name="Valdes J.H."/>
            <person name="Van Kan J.A.L."/>
        </authorList>
    </citation>
    <scope>NUCLEOTIDE SEQUENCE [LARGE SCALE GENOMIC DNA]</scope>
    <source>
        <strain evidence="10 11">MUCL435</strain>
    </source>
</reference>
<dbReference type="AlphaFoldDB" id="A0A4S8R977"/>
<dbReference type="GO" id="GO:0008270">
    <property type="term" value="F:zinc ion binding"/>
    <property type="evidence" value="ECO:0007669"/>
    <property type="project" value="UniProtKB-KW"/>
</dbReference>
<keyword evidence="6" id="KW-0238">DNA-binding</keyword>
<dbReference type="GO" id="GO:0005634">
    <property type="term" value="C:nucleus"/>
    <property type="evidence" value="ECO:0007669"/>
    <property type="project" value="UniProtKB-SubCell"/>
</dbReference>
<dbReference type="GO" id="GO:0000978">
    <property type="term" value="F:RNA polymerase II cis-regulatory region sequence-specific DNA binding"/>
    <property type="evidence" value="ECO:0007669"/>
    <property type="project" value="TreeGrafter"/>
</dbReference>
<evidence type="ECO:0000256" key="2">
    <source>
        <dbReference type="ARBA" id="ARBA00022723"/>
    </source>
</evidence>
<keyword evidence="3" id="KW-0677">Repeat</keyword>
<evidence type="ECO:0000256" key="1">
    <source>
        <dbReference type="ARBA" id="ARBA00004123"/>
    </source>
</evidence>
<accession>A0A4S8R977</accession>
<feature type="domain" description="C2H2-type" evidence="9">
    <location>
        <begin position="41"/>
        <end position="69"/>
    </location>
</feature>
<dbReference type="SUPFAM" id="SSF57667">
    <property type="entry name" value="beta-beta-alpha zinc fingers"/>
    <property type="match status" value="1"/>
</dbReference>
<dbReference type="PANTHER" id="PTHR24404">
    <property type="entry name" value="ZINC FINGER PROTEIN"/>
    <property type="match status" value="1"/>
</dbReference>
<evidence type="ECO:0000256" key="8">
    <source>
        <dbReference type="PROSITE-ProRule" id="PRU00042"/>
    </source>
</evidence>
<gene>
    <name evidence="10" type="ORF">BGAL_0047g00240</name>
</gene>
<evidence type="ECO:0000256" key="3">
    <source>
        <dbReference type="ARBA" id="ARBA00022737"/>
    </source>
</evidence>
<organism evidence="10 11">
    <name type="scientific">Botrytis galanthina</name>
    <dbReference type="NCBI Taxonomy" id="278940"/>
    <lineage>
        <taxon>Eukaryota</taxon>
        <taxon>Fungi</taxon>
        <taxon>Dikarya</taxon>
        <taxon>Ascomycota</taxon>
        <taxon>Pezizomycotina</taxon>
        <taxon>Leotiomycetes</taxon>
        <taxon>Helotiales</taxon>
        <taxon>Sclerotiniaceae</taxon>
        <taxon>Botrytis</taxon>
    </lineage>
</organism>
<dbReference type="Proteomes" id="UP000308671">
    <property type="component" value="Unassembled WGS sequence"/>
</dbReference>
<sequence>MDLKDAKTGESDTKVDCRLCNITFEDWTAFHNHKLTHRDHICCDICSTDFHTEEGLKRHRTLTHPKEQDLECKACGKKFIRLGSLINHLELDSCRAINLEERHNLAAIRRQRQQLHAKFKANLKEIDDNAGPRTSNSLLDSQDISVNAMDVKSLAPIFKPPPPNFESEIVTNFEFGGWETTILEEDIPSNTLNETITNTAPAPVMELQPEEDLICFGEVDKAMSIPWGGISKKTIKEKPKPTEEVQYEYVENSFPVAIAPSMKEDNFPPLPSGSQFRDGGMKAPNFMDAPLEDSKFTSIWDTKHIIANARKPIPPPSTEAPAVTDVATRTGGLPPLRMRALVNPLPEKEYALYDPEDPSFRPQRYWVAFTRKYQCPHRLCKKSYDTERGFIQHLLSTTHTSDNRLICPNCYRGFGTYTALTQHCESQGVRCRIREAVNYGTVVNDITASVADVVGKHEDETVKYTVKEEGFGELAKKYKEAGEKSAKKKVNYWANHDAEFEW</sequence>
<evidence type="ECO:0000256" key="6">
    <source>
        <dbReference type="ARBA" id="ARBA00023125"/>
    </source>
</evidence>
<keyword evidence="4 8" id="KW-0863">Zinc-finger</keyword>
<dbReference type="EMBL" id="PQXL01000047">
    <property type="protein sequence ID" value="THV53572.1"/>
    <property type="molecule type" value="Genomic_DNA"/>
</dbReference>
<dbReference type="GO" id="GO:0003700">
    <property type="term" value="F:DNA-binding transcription factor activity"/>
    <property type="evidence" value="ECO:0007669"/>
    <property type="project" value="TreeGrafter"/>
</dbReference>
<protein>
    <recommendedName>
        <fullName evidence="9">C2H2-type domain-containing protein</fullName>
    </recommendedName>
</protein>
<name>A0A4S8R977_9HELO</name>
<feature type="domain" description="C2H2-type" evidence="9">
    <location>
        <begin position="373"/>
        <end position="404"/>
    </location>
</feature>
<evidence type="ECO:0000256" key="7">
    <source>
        <dbReference type="ARBA" id="ARBA00023242"/>
    </source>
</evidence>
<keyword evidence="2" id="KW-0479">Metal-binding</keyword>
<dbReference type="GO" id="GO:0006357">
    <property type="term" value="P:regulation of transcription by RNA polymerase II"/>
    <property type="evidence" value="ECO:0007669"/>
    <property type="project" value="TreeGrafter"/>
</dbReference>
<dbReference type="PANTHER" id="PTHR24404:SF114">
    <property type="entry name" value="KLUMPFUSS, ISOFORM B-RELATED"/>
    <property type="match status" value="1"/>
</dbReference>
<dbReference type="SMART" id="SM00355">
    <property type="entry name" value="ZnF_C2H2"/>
    <property type="match status" value="5"/>
</dbReference>
<dbReference type="PROSITE" id="PS50157">
    <property type="entry name" value="ZINC_FINGER_C2H2_2"/>
    <property type="match status" value="3"/>
</dbReference>
<keyword evidence="5" id="KW-0862">Zinc</keyword>
<keyword evidence="7" id="KW-0539">Nucleus</keyword>
<evidence type="ECO:0000256" key="5">
    <source>
        <dbReference type="ARBA" id="ARBA00022833"/>
    </source>
</evidence>
<keyword evidence="11" id="KW-1185">Reference proteome</keyword>
<evidence type="ECO:0000259" key="9">
    <source>
        <dbReference type="PROSITE" id="PS50157"/>
    </source>
</evidence>
<evidence type="ECO:0000313" key="10">
    <source>
        <dbReference type="EMBL" id="THV53572.1"/>
    </source>
</evidence>
<dbReference type="Gene3D" id="3.30.160.60">
    <property type="entry name" value="Classic Zinc Finger"/>
    <property type="match status" value="2"/>
</dbReference>
<dbReference type="OrthoDB" id="8117402at2759"/>
<dbReference type="InterPro" id="IPR050589">
    <property type="entry name" value="Ikaros_C2H2-ZF"/>
</dbReference>
<dbReference type="InterPro" id="IPR013087">
    <property type="entry name" value="Znf_C2H2_type"/>
</dbReference>
<evidence type="ECO:0000313" key="11">
    <source>
        <dbReference type="Proteomes" id="UP000308671"/>
    </source>
</evidence>
<comment type="subcellular location">
    <subcellularLocation>
        <location evidence="1">Nucleus</location>
    </subcellularLocation>
</comment>
<feature type="domain" description="C2H2-type" evidence="9">
    <location>
        <begin position="70"/>
        <end position="103"/>
    </location>
</feature>
<evidence type="ECO:0000256" key="4">
    <source>
        <dbReference type="ARBA" id="ARBA00022771"/>
    </source>
</evidence>
<dbReference type="PROSITE" id="PS00028">
    <property type="entry name" value="ZINC_FINGER_C2H2_1"/>
    <property type="match status" value="3"/>
</dbReference>
<comment type="caution">
    <text evidence="10">The sequence shown here is derived from an EMBL/GenBank/DDBJ whole genome shotgun (WGS) entry which is preliminary data.</text>
</comment>
<proteinExistence type="predicted"/>
<dbReference type="InterPro" id="IPR036236">
    <property type="entry name" value="Znf_C2H2_sf"/>
</dbReference>